<dbReference type="PANTHER" id="PTHR30472:SF70">
    <property type="entry name" value="MOLYBDATE IMPORT SYSTEM PERMEASE PROTEIN MOLB"/>
    <property type="match status" value="1"/>
</dbReference>
<feature type="transmembrane region" description="Helical" evidence="8">
    <location>
        <begin position="128"/>
        <end position="149"/>
    </location>
</feature>
<organism evidence="9 10">
    <name type="scientific">Vibrio porteresiae DSM 19223</name>
    <dbReference type="NCBI Taxonomy" id="1123496"/>
    <lineage>
        <taxon>Bacteria</taxon>
        <taxon>Pseudomonadati</taxon>
        <taxon>Pseudomonadota</taxon>
        <taxon>Gammaproteobacteria</taxon>
        <taxon>Vibrionales</taxon>
        <taxon>Vibrionaceae</taxon>
        <taxon>Vibrio</taxon>
    </lineage>
</organism>
<gene>
    <name evidence="9" type="ORF">R8Z52_19095</name>
</gene>
<dbReference type="PANTHER" id="PTHR30472">
    <property type="entry name" value="FERRIC ENTEROBACTIN TRANSPORT SYSTEM PERMEASE PROTEIN"/>
    <property type="match status" value="1"/>
</dbReference>
<name>A0ABZ0QK97_9VIBR</name>
<evidence type="ECO:0000313" key="10">
    <source>
        <dbReference type="Proteomes" id="UP001304071"/>
    </source>
</evidence>
<evidence type="ECO:0000313" key="9">
    <source>
        <dbReference type="EMBL" id="WPC76637.1"/>
    </source>
</evidence>
<reference evidence="9 10" key="1">
    <citation type="submission" date="2023-11" db="EMBL/GenBank/DDBJ databases">
        <title>Plant-associative lifestyle of Vibrio porteresiae and its evolutionary dynamics.</title>
        <authorList>
            <person name="Rameshkumar N."/>
            <person name="Kirti K."/>
        </authorList>
    </citation>
    <scope>NUCLEOTIDE SEQUENCE [LARGE SCALE GENOMIC DNA]</scope>
    <source>
        <strain evidence="9 10">MSSRF30</strain>
    </source>
</reference>
<accession>A0ABZ0QK97</accession>
<evidence type="ECO:0000256" key="7">
    <source>
        <dbReference type="ARBA" id="ARBA00023136"/>
    </source>
</evidence>
<comment type="subcellular location">
    <subcellularLocation>
        <location evidence="1">Cell membrane</location>
        <topology evidence="1">Multi-pass membrane protein</topology>
    </subcellularLocation>
</comment>
<sequence>MIASSASKPQLTSTTWWRGYSALSLLVLLSIVVAVISFLVGRFTIPFSQFWAALTGHGVGSLVLLKVRLPRIAAGMAIGASLAVSGATYQGIFRNPMVSPAILGAASGAGLGAAFAILCSLNFVMVQLMAFAFGVVAVLITYFVGNAVSRNNDSLLSLVLTGIVISALASAIISLIKYLGDPEEKLPEITFWLMGSLSSANSTNMTWMIAPLIVGLLPIILLRWQLNLLSLGDEEASALGVNVKRTRVVLILAATLLTAVSVAVSGIIGWIGLLIPHLARMLVGPNHRVLIPASLFLGGSYLMIVDDLARSLLPMEIPIGILTSLIGAPFFLYLMARRKGL</sequence>
<dbReference type="InterPro" id="IPR000522">
    <property type="entry name" value="ABC_transptr_permease_BtuC"/>
</dbReference>
<dbReference type="Gene3D" id="1.10.3470.10">
    <property type="entry name" value="ABC transporter involved in vitamin B12 uptake, BtuC"/>
    <property type="match status" value="1"/>
</dbReference>
<dbReference type="Proteomes" id="UP001304071">
    <property type="component" value="Chromosome 2"/>
</dbReference>
<feature type="transmembrane region" description="Helical" evidence="8">
    <location>
        <begin position="207"/>
        <end position="226"/>
    </location>
</feature>
<keyword evidence="4" id="KW-1003">Cell membrane</keyword>
<proteinExistence type="inferred from homology"/>
<protein>
    <submittedName>
        <fullName evidence="9">Iron ABC transporter permease</fullName>
    </submittedName>
</protein>
<evidence type="ECO:0000256" key="1">
    <source>
        <dbReference type="ARBA" id="ARBA00004651"/>
    </source>
</evidence>
<feature type="transmembrane region" description="Helical" evidence="8">
    <location>
        <begin position="246"/>
        <end position="275"/>
    </location>
</feature>
<keyword evidence="6 8" id="KW-1133">Transmembrane helix</keyword>
<dbReference type="CDD" id="cd06550">
    <property type="entry name" value="TM_ABC_iron-siderophores_like"/>
    <property type="match status" value="1"/>
</dbReference>
<evidence type="ECO:0000256" key="5">
    <source>
        <dbReference type="ARBA" id="ARBA00022692"/>
    </source>
</evidence>
<keyword evidence="10" id="KW-1185">Reference proteome</keyword>
<evidence type="ECO:0000256" key="8">
    <source>
        <dbReference type="SAM" id="Phobius"/>
    </source>
</evidence>
<evidence type="ECO:0000256" key="4">
    <source>
        <dbReference type="ARBA" id="ARBA00022475"/>
    </source>
</evidence>
<feature type="transmembrane region" description="Helical" evidence="8">
    <location>
        <begin position="317"/>
        <end position="336"/>
    </location>
</feature>
<dbReference type="EMBL" id="CP138204">
    <property type="protein sequence ID" value="WPC76637.1"/>
    <property type="molecule type" value="Genomic_DNA"/>
</dbReference>
<evidence type="ECO:0000256" key="6">
    <source>
        <dbReference type="ARBA" id="ARBA00022989"/>
    </source>
</evidence>
<comment type="similarity">
    <text evidence="2">Belongs to the binding-protein-dependent transport system permease family. FecCD subfamily.</text>
</comment>
<dbReference type="SUPFAM" id="SSF81345">
    <property type="entry name" value="ABC transporter involved in vitamin B12 uptake, BtuC"/>
    <property type="match status" value="1"/>
</dbReference>
<keyword evidence="7 8" id="KW-0472">Membrane</keyword>
<evidence type="ECO:0000256" key="3">
    <source>
        <dbReference type="ARBA" id="ARBA00022448"/>
    </source>
</evidence>
<feature type="transmembrane region" description="Helical" evidence="8">
    <location>
        <begin position="72"/>
        <end position="92"/>
    </location>
</feature>
<feature type="transmembrane region" description="Helical" evidence="8">
    <location>
        <begin position="98"/>
        <end position="121"/>
    </location>
</feature>
<feature type="transmembrane region" description="Helical" evidence="8">
    <location>
        <begin position="155"/>
        <end position="176"/>
    </location>
</feature>
<dbReference type="InterPro" id="IPR037294">
    <property type="entry name" value="ABC_BtuC-like"/>
</dbReference>
<dbReference type="RefSeq" id="WP_261897039.1">
    <property type="nucleotide sequence ID" value="NZ_AP024896.1"/>
</dbReference>
<keyword evidence="3" id="KW-0813">Transport</keyword>
<keyword evidence="5 8" id="KW-0812">Transmembrane</keyword>
<evidence type="ECO:0000256" key="2">
    <source>
        <dbReference type="ARBA" id="ARBA00007935"/>
    </source>
</evidence>
<feature type="transmembrane region" description="Helical" evidence="8">
    <location>
        <begin position="20"/>
        <end position="41"/>
    </location>
</feature>
<dbReference type="Pfam" id="PF01032">
    <property type="entry name" value="FecCD"/>
    <property type="match status" value="1"/>
</dbReference>